<keyword evidence="5" id="KW-0223">Dioxygenase</keyword>
<evidence type="ECO:0000256" key="9">
    <source>
        <dbReference type="ARBA" id="ARBA00023108"/>
    </source>
</evidence>
<dbReference type="PROSITE" id="PS51184">
    <property type="entry name" value="JMJC"/>
    <property type="match status" value="1"/>
</dbReference>
<evidence type="ECO:0000256" key="3">
    <source>
        <dbReference type="ARBA" id="ARBA00022723"/>
    </source>
</evidence>
<evidence type="ECO:0000256" key="4">
    <source>
        <dbReference type="ARBA" id="ARBA00022853"/>
    </source>
</evidence>
<keyword evidence="8" id="KW-0805">Transcription regulation</keyword>
<evidence type="ECO:0000256" key="8">
    <source>
        <dbReference type="ARBA" id="ARBA00023015"/>
    </source>
</evidence>
<evidence type="ECO:0000256" key="11">
    <source>
        <dbReference type="ARBA" id="ARBA00023242"/>
    </source>
</evidence>
<dbReference type="OrthoDB" id="2588702at2759"/>
<dbReference type="Pfam" id="PF13621">
    <property type="entry name" value="Cupin_8"/>
    <property type="match status" value="1"/>
</dbReference>
<protein>
    <recommendedName>
        <fullName evidence="13">JmjC domain-containing protein 5</fullName>
    </recommendedName>
</protein>
<dbReference type="RefSeq" id="XP_066918219.1">
    <property type="nucleotide sequence ID" value="XM_067062118.1"/>
</dbReference>
<dbReference type="SUPFAM" id="SSF51197">
    <property type="entry name" value="Clavaminate synthase-like"/>
    <property type="match status" value="1"/>
</dbReference>
<dbReference type="PANTHER" id="PTHR12461">
    <property type="entry name" value="HYPOXIA-INDUCIBLE FACTOR 1 ALPHA INHIBITOR-RELATED"/>
    <property type="match status" value="1"/>
</dbReference>
<dbReference type="InterPro" id="IPR003347">
    <property type="entry name" value="JmjC_dom"/>
</dbReference>
<evidence type="ECO:0000256" key="6">
    <source>
        <dbReference type="ARBA" id="ARBA00023002"/>
    </source>
</evidence>
<evidence type="ECO:0000259" key="14">
    <source>
        <dbReference type="PROSITE" id="PS51184"/>
    </source>
</evidence>
<dbReference type="EnsemblMetazoa" id="CLYHEMT019334.1">
    <property type="protein sequence ID" value="CLYHEMP019334.1"/>
    <property type="gene ID" value="CLYHEMG019334"/>
</dbReference>
<keyword evidence="3" id="KW-0479">Metal-binding</keyword>
<keyword evidence="4" id="KW-0156">Chromatin regulator</keyword>
<keyword evidence="12" id="KW-0131">Cell cycle</keyword>
<dbReference type="SMART" id="SM00558">
    <property type="entry name" value="JmjC"/>
    <property type="match status" value="1"/>
</dbReference>
<dbReference type="EnsemblMetazoa" id="CLYHEMT019334.2">
    <property type="protein sequence ID" value="CLYHEMP019334.2"/>
    <property type="gene ID" value="CLYHEMG019334"/>
</dbReference>
<evidence type="ECO:0000256" key="12">
    <source>
        <dbReference type="ARBA" id="ARBA00023306"/>
    </source>
</evidence>
<keyword evidence="16" id="KW-1185">Reference proteome</keyword>
<keyword evidence="10" id="KW-0804">Transcription</keyword>
<evidence type="ECO:0000256" key="1">
    <source>
        <dbReference type="ARBA" id="ARBA00001954"/>
    </source>
</evidence>
<dbReference type="GO" id="GO:0046872">
    <property type="term" value="F:metal ion binding"/>
    <property type="evidence" value="ECO:0007669"/>
    <property type="project" value="UniProtKB-KW"/>
</dbReference>
<dbReference type="GeneID" id="136805549"/>
<proteinExistence type="predicted"/>
<dbReference type="PANTHER" id="PTHR12461:SF106">
    <property type="entry name" value="BIFUNCTIONAL PEPTIDASE AND ARGINYL-HYDROXYLASE JMJD5"/>
    <property type="match status" value="1"/>
</dbReference>
<reference evidence="15" key="1">
    <citation type="submission" date="2021-01" db="UniProtKB">
        <authorList>
            <consortium name="EnsemblMetazoa"/>
        </authorList>
    </citation>
    <scope>IDENTIFICATION</scope>
</reference>
<evidence type="ECO:0000256" key="13">
    <source>
        <dbReference type="ARBA" id="ARBA00049800"/>
    </source>
</evidence>
<dbReference type="Gene3D" id="2.60.120.650">
    <property type="entry name" value="Cupin"/>
    <property type="match status" value="1"/>
</dbReference>
<dbReference type="GO" id="GO:0048511">
    <property type="term" value="P:rhythmic process"/>
    <property type="evidence" value="ECO:0007669"/>
    <property type="project" value="UniProtKB-KW"/>
</dbReference>
<evidence type="ECO:0000256" key="2">
    <source>
        <dbReference type="ARBA" id="ARBA00004123"/>
    </source>
</evidence>
<dbReference type="GO" id="GO:0005634">
    <property type="term" value="C:nucleus"/>
    <property type="evidence" value="ECO:0007669"/>
    <property type="project" value="UniProtKB-SubCell"/>
</dbReference>
<name>A0A7M5X9I3_9CNID</name>
<evidence type="ECO:0000313" key="15">
    <source>
        <dbReference type="EnsemblMetazoa" id="CLYHEMP019334.1"/>
    </source>
</evidence>
<comment type="cofactor">
    <cofactor evidence="1">
        <name>Fe(2+)</name>
        <dbReference type="ChEBI" id="CHEBI:29033"/>
    </cofactor>
</comment>
<sequence>MIIDVEEILDLSSINPNNILEQLQDTGDFYIHQKAVNAWNLLSMENDYDNASAQSQVLLDKTWEHLNTGYWKDVKLVWRHLYTLASLMKTCSLYCLSDTQSALKACDMGLLMGAPIFDNVLGKLASKLSEILRKKKDVDDVVEPVSKKIKGCIEYGRANYLPTDDVSKIENRIQEKFSIPKIDNISLIEFQENYLKTETPVIIQNAMNHWPAMEGSRKWGIDYLRTVAGSRTVPVEIGDKYTSDNWTQTLMSVNDFIDKYIANRTNTGYLAQHQLFDQVPELKNDILPPDYCYLSDSEAERPILMHAWFGPTGTVSPLHHDPYQNILAQVMGSKYIRLYSRDSPHMYANVDFILDNTSQVDLENIDQERFPDFHRNVYHECLLNEGEMLFIPFKCWHFVKSLSTSFSVSFWWK</sequence>
<keyword evidence="11" id="KW-0539">Nucleus</keyword>
<dbReference type="Pfam" id="PF24472">
    <property type="entry name" value="ARM_KDM8_N"/>
    <property type="match status" value="1"/>
</dbReference>
<organism evidence="15 16">
    <name type="scientific">Clytia hemisphaerica</name>
    <dbReference type="NCBI Taxonomy" id="252671"/>
    <lineage>
        <taxon>Eukaryota</taxon>
        <taxon>Metazoa</taxon>
        <taxon>Cnidaria</taxon>
        <taxon>Hydrozoa</taxon>
        <taxon>Hydroidolina</taxon>
        <taxon>Leptothecata</taxon>
        <taxon>Obeliida</taxon>
        <taxon>Clytiidae</taxon>
        <taxon>Clytia</taxon>
    </lineage>
</organism>
<keyword evidence="6" id="KW-0560">Oxidoreductase</keyword>
<accession>A0A7M5X9I3</accession>
<keyword evidence="7" id="KW-0408">Iron</keyword>
<dbReference type="InterPro" id="IPR041667">
    <property type="entry name" value="Cupin_8"/>
</dbReference>
<dbReference type="InterPro" id="IPR056520">
    <property type="entry name" value="ARM_KDM8_N"/>
</dbReference>
<keyword evidence="9" id="KW-0090">Biological rhythms</keyword>
<feature type="domain" description="JmjC" evidence="14">
    <location>
        <begin position="277"/>
        <end position="413"/>
    </location>
</feature>
<dbReference type="Proteomes" id="UP000594262">
    <property type="component" value="Unplaced"/>
</dbReference>
<evidence type="ECO:0000256" key="5">
    <source>
        <dbReference type="ARBA" id="ARBA00022964"/>
    </source>
</evidence>
<evidence type="ECO:0000256" key="7">
    <source>
        <dbReference type="ARBA" id="ARBA00023004"/>
    </source>
</evidence>
<evidence type="ECO:0000313" key="16">
    <source>
        <dbReference type="Proteomes" id="UP000594262"/>
    </source>
</evidence>
<dbReference type="GO" id="GO:0051864">
    <property type="term" value="F:histone H3K36 demethylase activity"/>
    <property type="evidence" value="ECO:0007669"/>
    <property type="project" value="TreeGrafter"/>
</dbReference>
<dbReference type="AlphaFoldDB" id="A0A7M5X9I3"/>
<comment type="subcellular location">
    <subcellularLocation>
        <location evidence="2">Nucleus</location>
    </subcellularLocation>
</comment>
<evidence type="ECO:0000256" key="10">
    <source>
        <dbReference type="ARBA" id="ARBA00023163"/>
    </source>
</evidence>